<keyword evidence="5" id="KW-0378">Hydrolase</keyword>
<keyword evidence="6" id="KW-1185">Reference proteome</keyword>
<protein>
    <submittedName>
        <fullName evidence="5">ATP-dependent DNA helicase RRM3 (Regulation o f Ty1 transposition protein 104) (rDNA recombination mutation protein 3)</fullName>
    </submittedName>
</protein>
<dbReference type="Proteomes" id="UP001152797">
    <property type="component" value="Unassembled WGS sequence"/>
</dbReference>
<dbReference type="Gene3D" id="3.40.50.300">
    <property type="entry name" value="P-loop containing nucleotide triphosphate hydrolases"/>
    <property type="match status" value="1"/>
</dbReference>
<keyword evidence="1" id="KW-0175">Coiled coil</keyword>
<dbReference type="EMBL" id="CAMXCT020000418">
    <property type="protein sequence ID" value="CAL1131898.1"/>
    <property type="molecule type" value="Genomic_DNA"/>
</dbReference>
<dbReference type="Pfam" id="PF14214">
    <property type="entry name" value="Helitron_like_N"/>
    <property type="match status" value="1"/>
</dbReference>
<evidence type="ECO:0000313" key="3">
    <source>
        <dbReference type="EMBL" id="CAI3978523.1"/>
    </source>
</evidence>
<dbReference type="EMBL" id="CAMXCT030000418">
    <property type="protein sequence ID" value="CAL4765835.1"/>
    <property type="molecule type" value="Genomic_DNA"/>
</dbReference>
<accession>A0A9P1BSA7</accession>
<dbReference type="EMBL" id="CAMXCT010000418">
    <property type="protein sequence ID" value="CAI3978523.1"/>
    <property type="molecule type" value="Genomic_DNA"/>
</dbReference>
<evidence type="ECO:0000256" key="1">
    <source>
        <dbReference type="SAM" id="Coils"/>
    </source>
</evidence>
<comment type="caution">
    <text evidence="3">The sequence shown here is derived from an EMBL/GenBank/DDBJ whole genome shotgun (WGS) entry which is preliminary data.</text>
</comment>
<evidence type="ECO:0000259" key="2">
    <source>
        <dbReference type="Pfam" id="PF14214"/>
    </source>
</evidence>
<dbReference type="InterPro" id="IPR027417">
    <property type="entry name" value="P-loop_NTPase"/>
</dbReference>
<feature type="domain" description="Helitron helicase-like" evidence="2">
    <location>
        <begin position="300"/>
        <end position="487"/>
    </location>
</feature>
<dbReference type="GO" id="GO:0004386">
    <property type="term" value="F:helicase activity"/>
    <property type="evidence" value="ECO:0007669"/>
    <property type="project" value="UniProtKB-KW"/>
</dbReference>
<dbReference type="OrthoDB" id="10007484at2759"/>
<dbReference type="SUPFAM" id="SSF52540">
    <property type="entry name" value="P-loop containing nucleoside triphosphate hydrolases"/>
    <property type="match status" value="1"/>
</dbReference>
<sequence>MAITFCTDLPHEGQEAGRAAVSKIVELRLKKALFLEQAEALQKTNGVYAAGVAEINRELLTEWLQDADEAVPPVVLDCVVTVPVGEDGPGILRQEGPADATAEHVQVEQDETVFALESEVKDFNEENTDVNTKIVSLLEKIDELESAGARSVSVELATLMGEDTTLVDHLGRQRILQLCDEVQETCRKLSAPDARRKLEMELRDAVMGKSRWLLPSETSNEEPVQEDADSGRAAKHLLVARGKKPLSLFDWKIWTMAKPKLWRYGDAGNLFDREEALSTREWATLSALKADDLASAARVVDPSSGDSVQQLLQNTSVPKTVKDALQAMQSASATVLGTDGHRRQCWHEGVAYMTFGPPLIFLTPNLADTQHPLLVVQGEEVDLGSVDQEMDPSLPKYRDMLRKIAQDPVAQTVQFEFLMRLFFQHVLNVRPETLDCRRGGVRTVSREWCSDGAAASSTGAGMLGPVLAFRGEIEAQGRGSLHPHIVVWLVCGHLEVVGQLASMLKNNKAELQHPLRHFMKMVVASFQSLSHASVQAAPRIFDGASLSTPVAVTKVARNLSKYDGGSDLDLLREMLERTQEQDAFLEAARDDDWRRPLLQVEEAANSTRNIFTQPSNGLPVAQTPAYRLRSVLVEGASPEEEARAWQTAFAQAGLRDLHNLLPALLRHVCSDSCFKYSDKSSAQFRICRHGFYHVVHVTEGCRARQKGKALRPCVHVGSELEVEYVMAGRLRPIQLSPFECQTSFGGLVAGRHNLDLQDMRRVLGHEAVDRAWLAAHERAVTGETDKTQTEDDVADRDFVRAIRRGVSDTFSDGINSGFYINSYTTKPGPGLAGMLEELRKGIERLEMEREERSEERSRAEQAAQDAGVDDVVLAGWRKVARIDDETDETSYVYIGPGGQACTNLADAFLEFEAQAAQKRNSRQRLSIAEELLKMHSVTENVDRSGDGEGAATNLRALQATGEDVAVTAGVCTVTQPQNLSVTTSSLEDYLYRGDSELLAGMSWATYGTWVYRIELPARPEKSVRGVLPRYIDVYFDPAYKLYNSHAQRICSEPRVPMFEGFTMPPLTVDSERNAMYKQIQCRPTRILPVAGEELSQEELVLKAFALFSSPTKGSAGMDNSIAATTAFTRAYLEWEEDMMKEAATARYRFAARFEYPSLWETKEMVEALRWKLELVMGEEVPQPILDPDREKPRATVEQYSSMLAESRVAHLEGLARARQQRHKRSRDIDAELLEEFVKGTTAGEKDGEDTRADILGSCRYGLVQDGEDKEQPSSEEIVHGSLKKALPRLPAQCVRFSAQNVYEKPSDLVKDLVAALPPKQRLNEDQDCFIQRFAEVLDTVYAQENTTAPEKRHVYHMLLLGQGGSGKTHIVQNIVFPVVHFIWPSEGEQSTLMVVAAKNAQAKNISTDTVRAKTLHGASLLGVQSLTNSNMAAGSNEKGLQKLWSSVRVLVVEEISMVSALLYNMLDFRAMLGRRLVFGVDPNTYAKTGCAFGRVPIVLHLGDFFQLRPTAQLSLLDDLMAQDEHGNWKHADVPAEVQHAQKVFAEIPDVFELRGTMRFKPGDPLIDLLQCMRQGHRLPDAIWNAFQQRCARNTTSGNPDQRFNLPCFRRGYCMSIYWASLVRMMYRRALLDAAQADQPLVLLQAADNASGLERDVAFRFLNRPNPYQTGHMHGLFPCHVGMRIRLVAKLDADKGMVQDTLATIMDFEFHSNDRARYGQCKGGELFSPEYLPSGLWVAVDGYQGCSGYEDLLARCTAHIENDQEAERLAKSFWFLPAEEVVIQLNSSQKYDVRRCGFRITHANFFTSTGSQGLTLREGTIIDCARLPEMDDENWWLHLYVMFSRVTTMDDMLLLRAPPREILELGPPAAIQTKVAQFQERAKICRAGVAARFGHGA</sequence>
<feature type="coiled-coil region" evidence="1">
    <location>
        <begin position="835"/>
        <end position="865"/>
    </location>
</feature>
<keyword evidence="5" id="KW-0547">Nucleotide-binding</keyword>
<proteinExistence type="predicted"/>
<name>A0A9P1BSA7_9DINO</name>
<reference evidence="3" key="1">
    <citation type="submission" date="2022-10" db="EMBL/GenBank/DDBJ databases">
        <authorList>
            <person name="Chen Y."/>
            <person name="Dougan E. K."/>
            <person name="Chan C."/>
            <person name="Rhodes N."/>
            <person name="Thang M."/>
        </authorList>
    </citation>
    <scope>NUCLEOTIDE SEQUENCE</scope>
</reference>
<keyword evidence="5" id="KW-0067">ATP-binding</keyword>
<dbReference type="InterPro" id="IPR025476">
    <property type="entry name" value="Helitron_helicase-like"/>
</dbReference>
<reference evidence="4" key="2">
    <citation type="submission" date="2024-04" db="EMBL/GenBank/DDBJ databases">
        <authorList>
            <person name="Chen Y."/>
            <person name="Shah S."/>
            <person name="Dougan E. K."/>
            <person name="Thang M."/>
            <person name="Chan C."/>
        </authorList>
    </citation>
    <scope>NUCLEOTIDE SEQUENCE [LARGE SCALE GENOMIC DNA]</scope>
</reference>
<evidence type="ECO:0000313" key="6">
    <source>
        <dbReference type="Proteomes" id="UP001152797"/>
    </source>
</evidence>
<keyword evidence="5" id="KW-0347">Helicase</keyword>
<evidence type="ECO:0000313" key="5">
    <source>
        <dbReference type="EMBL" id="CAL4765835.1"/>
    </source>
</evidence>
<dbReference type="Pfam" id="PF13245">
    <property type="entry name" value="AAA_19"/>
    <property type="match status" value="1"/>
</dbReference>
<gene>
    <name evidence="3" type="ORF">C1SCF055_LOCUS6572</name>
</gene>
<organism evidence="3">
    <name type="scientific">Cladocopium goreaui</name>
    <dbReference type="NCBI Taxonomy" id="2562237"/>
    <lineage>
        <taxon>Eukaryota</taxon>
        <taxon>Sar</taxon>
        <taxon>Alveolata</taxon>
        <taxon>Dinophyceae</taxon>
        <taxon>Suessiales</taxon>
        <taxon>Symbiodiniaceae</taxon>
        <taxon>Cladocopium</taxon>
    </lineage>
</organism>
<evidence type="ECO:0000313" key="4">
    <source>
        <dbReference type="EMBL" id="CAL1131898.1"/>
    </source>
</evidence>